<gene>
    <name evidence="1" type="ORF">SAMN05444370_1461</name>
</gene>
<evidence type="ECO:0000313" key="2">
    <source>
        <dbReference type="Proteomes" id="UP000198703"/>
    </source>
</evidence>
<dbReference type="AlphaFoldDB" id="A0A1H4G9U2"/>
<accession>A0A1H4G9U2</accession>
<name>A0A1H4G9U2_9RHOB</name>
<dbReference type="RefSeq" id="WP_217632284.1">
    <property type="nucleotide sequence ID" value="NZ_FNQM01000046.1"/>
</dbReference>
<reference evidence="1 2" key="1">
    <citation type="submission" date="2016-10" db="EMBL/GenBank/DDBJ databases">
        <authorList>
            <person name="de Groot N.N."/>
        </authorList>
    </citation>
    <scope>NUCLEOTIDE SEQUENCE [LARGE SCALE GENOMIC DNA]</scope>
    <source>
        <strain evidence="1 2">DSM 15345</strain>
    </source>
</reference>
<evidence type="ECO:0000313" key="1">
    <source>
        <dbReference type="EMBL" id="SEB06423.1"/>
    </source>
</evidence>
<feature type="non-terminal residue" evidence="1">
    <location>
        <position position="72"/>
    </location>
</feature>
<dbReference type="EMBL" id="FNQM01000046">
    <property type="protein sequence ID" value="SEB06423.1"/>
    <property type="molecule type" value="Genomic_DNA"/>
</dbReference>
<keyword evidence="2" id="KW-1185">Reference proteome</keyword>
<protein>
    <submittedName>
        <fullName evidence="1">Uncharacterized protein</fullName>
    </submittedName>
</protein>
<sequence>MGQSAGRRETQECGAIERRARVERALGYAALLVDRQGEAFLPIFLRLETELAAMTQQANALDRARARVAQMA</sequence>
<proteinExistence type="predicted"/>
<organism evidence="1 2">
    <name type="scientific">Rubrimonas cliftonensis</name>
    <dbReference type="NCBI Taxonomy" id="89524"/>
    <lineage>
        <taxon>Bacteria</taxon>
        <taxon>Pseudomonadati</taxon>
        <taxon>Pseudomonadota</taxon>
        <taxon>Alphaproteobacteria</taxon>
        <taxon>Rhodobacterales</taxon>
        <taxon>Paracoccaceae</taxon>
        <taxon>Rubrimonas</taxon>
    </lineage>
</organism>
<dbReference type="Proteomes" id="UP000198703">
    <property type="component" value="Unassembled WGS sequence"/>
</dbReference>